<keyword evidence="1" id="KW-0732">Signal</keyword>
<comment type="caution">
    <text evidence="3">The sequence shown here is derived from an EMBL/GenBank/DDBJ whole genome shotgun (WGS) entry which is preliminary data.</text>
</comment>
<dbReference type="Pfam" id="PF12697">
    <property type="entry name" value="Abhydrolase_6"/>
    <property type="match status" value="1"/>
</dbReference>
<evidence type="ECO:0000256" key="1">
    <source>
        <dbReference type="SAM" id="SignalP"/>
    </source>
</evidence>
<sequence>MGMKRTAGIVAACGAALAALYGASVVAIGNACIDYALVPGKDGKTGRMRRRDRIGGDLANGSVASDVRDAVEQNRRMLFAKRDAWLERTDVEQVRIRASTGVAKGGICGAARAHESDAFDLSGFIYPASDPSDRWVLLVHGYTNSHHDVEYLGARYAAHGYNVLAPDLRAHGQSGGDLIGMGWTDRCDLLLWIDYLIGRFGADVSIVLHGVSMGAAAACMASGEIIPAQVKAVVSDCAFTDLQSMLAGQVKKLFGLPRHPVVDDARIMLKARGGYDIKHASALEQVKKSITPTLFIHGSSDGFIPASMARELFEACRAPEKRLLVVAGAGHALSAQTDPSLYFDTVFDFLEKKAG</sequence>
<dbReference type="PANTHER" id="PTHR43358:SF4">
    <property type="entry name" value="ALPHA_BETA HYDROLASE FOLD-1 DOMAIN-CONTAINING PROTEIN"/>
    <property type="match status" value="1"/>
</dbReference>
<dbReference type="InterPro" id="IPR000073">
    <property type="entry name" value="AB_hydrolase_1"/>
</dbReference>
<name>A0ABV1JDU3_9ACTN</name>
<gene>
    <name evidence="3" type="ORF">AAA083_09625</name>
</gene>
<organism evidence="3 4">
    <name type="scientific">Raoultibacter massiliensis</name>
    <dbReference type="NCBI Taxonomy" id="1852371"/>
    <lineage>
        <taxon>Bacteria</taxon>
        <taxon>Bacillati</taxon>
        <taxon>Actinomycetota</taxon>
        <taxon>Coriobacteriia</taxon>
        <taxon>Eggerthellales</taxon>
        <taxon>Eggerthellaceae</taxon>
        <taxon>Raoultibacter</taxon>
    </lineage>
</organism>
<evidence type="ECO:0000259" key="2">
    <source>
        <dbReference type="Pfam" id="PF12697"/>
    </source>
</evidence>
<evidence type="ECO:0000313" key="3">
    <source>
        <dbReference type="EMBL" id="MEQ3363232.1"/>
    </source>
</evidence>
<dbReference type="GO" id="GO:0016787">
    <property type="term" value="F:hydrolase activity"/>
    <property type="evidence" value="ECO:0007669"/>
    <property type="project" value="UniProtKB-KW"/>
</dbReference>
<feature type="chain" id="PRO_5046750894" evidence="1">
    <location>
        <begin position="19"/>
        <end position="355"/>
    </location>
</feature>
<accession>A0ABV1JDU3</accession>
<reference evidence="3 4" key="1">
    <citation type="submission" date="2024-04" db="EMBL/GenBank/DDBJ databases">
        <title>Human intestinal bacterial collection.</title>
        <authorList>
            <person name="Pauvert C."/>
            <person name="Hitch T.C.A."/>
            <person name="Clavel T."/>
        </authorList>
    </citation>
    <scope>NUCLEOTIDE SEQUENCE [LARGE SCALE GENOMIC DNA]</scope>
    <source>
        <strain evidence="3 4">CLA-KB-H42</strain>
    </source>
</reference>
<feature type="domain" description="AB hydrolase-1" evidence="2">
    <location>
        <begin position="136"/>
        <end position="339"/>
    </location>
</feature>
<proteinExistence type="predicted"/>
<keyword evidence="4" id="KW-1185">Reference proteome</keyword>
<dbReference type="InterPro" id="IPR029058">
    <property type="entry name" value="AB_hydrolase_fold"/>
</dbReference>
<dbReference type="Gene3D" id="3.40.50.1820">
    <property type="entry name" value="alpha/beta hydrolase"/>
    <property type="match status" value="1"/>
</dbReference>
<feature type="signal peptide" evidence="1">
    <location>
        <begin position="1"/>
        <end position="18"/>
    </location>
</feature>
<dbReference type="PANTHER" id="PTHR43358">
    <property type="entry name" value="ALPHA/BETA-HYDROLASE"/>
    <property type="match status" value="1"/>
</dbReference>
<dbReference type="RefSeq" id="WP_102374379.1">
    <property type="nucleotide sequence ID" value="NZ_JBBNOP010000007.1"/>
</dbReference>
<keyword evidence="3" id="KW-0378">Hydrolase</keyword>
<dbReference type="Proteomes" id="UP001487305">
    <property type="component" value="Unassembled WGS sequence"/>
</dbReference>
<dbReference type="InterPro" id="IPR052920">
    <property type="entry name" value="DNA-binding_regulatory"/>
</dbReference>
<dbReference type="EMBL" id="JBBNOP010000007">
    <property type="protein sequence ID" value="MEQ3363232.1"/>
    <property type="molecule type" value="Genomic_DNA"/>
</dbReference>
<protein>
    <submittedName>
        <fullName evidence="3">Alpha/beta fold hydrolase</fullName>
    </submittedName>
</protein>
<evidence type="ECO:0000313" key="4">
    <source>
        <dbReference type="Proteomes" id="UP001487305"/>
    </source>
</evidence>
<dbReference type="SUPFAM" id="SSF53474">
    <property type="entry name" value="alpha/beta-Hydrolases"/>
    <property type="match status" value="1"/>
</dbReference>